<organism evidence="2 3">
    <name type="scientific">Microdochium trichocladiopsis</name>
    <dbReference type="NCBI Taxonomy" id="1682393"/>
    <lineage>
        <taxon>Eukaryota</taxon>
        <taxon>Fungi</taxon>
        <taxon>Dikarya</taxon>
        <taxon>Ascomycota</taxon>
        <taxon>Pezizomycotina</taxon>
        <taxon>Sordariomycetes</taxon>
        <taxon>Xylariomycetidae</taxon>
        <taxon>Xylariales</taxon>
        <taxon>Microdochiaceae</taxon>
        <taxon>Microdochium</taxon>
    </lineage>
</organism>
<dbReference type="AlphaFoldDB" id="A0A9P8YJL0"/>
<accession>A0A9P8YJL0</accession>
<evidence type="ECO:0000313" key="2">
    <source>
        <dbReference type="EMBL" id="KAH7041152.1"/>
    </source>
</evidence>
<evidence type="ECO:0000313" key="3">
    <source>
        <dbReference type="Proteomes" id="UP000756346"/>
    </source>
</evidence>
<comment type="caution">
    <text evidence="2">The sequence shown here is derived from an EMBL/GenBank/DDBJ whole genome shotgun (WGS) entry which is preliminary data.</text>
</comment>
<name>A0A9P8YJL0_9PEZI</name>
<dbReference type="Proteomes" id="UP000756346">
    <property type="component" value="Unassembled WGS sequence"/>
</dbReference>
<evidence type="ECO:0000256" key="1">
    <source>
        <dbReference type="SAM" id="MobiDB-lite"/>
    </source>
</evidence>
<dbReference type="RefSeq" id="XP_046019207.1">
    <property type="nucleotide sequence ID" value="XM_046152480.1"/>
</dbReference>
<reference evidence="2" key="1">
    <citation type="journal article" date="2021" name="Nat. Commun.">
        <title>Genetic determinants of endophytism in the Arabidopsis root mycobiome.</title>
        <authorList>
            <person name="Mesny F."/>
            <person name="Miyauchi S."/>
            <person name="Thiergart T."/>
            <person name="Pickel B."/>
            <person name="Atanasova L."/>
            <person name="Karlsson M."/>
            <person name="Huettel B."/>
            <person name="Barry K.W."/>
            <person name="Haridas S."/>
            <person name="Chen C."/>
            <person name="Bauer D."/>
            <person name="Andreopoulos W."/>
            <person name="Pangilinan J."/>
            <person name="LaButti K."/>
            <person name="Riley R."/>
            <person name="Lipzen A."/>
            <person name="Clum A."/>
            <person name="Drula E."/>
            <person name="Henrissat B."/>
            <person name="Kohler A."/>
            <person name="Grigoriev I.V."/>
            <person name="Martin F.M."/>
            <person name="Hacquard S."/>
        </authorList>
    </citation>
    <scope>NUCLEOTIDE SEQUENCE</scope>
    <source>
        <strain evidence="2">MPI-CAGE-CH-0230</strain>
    </source>
</reference>
<dbReference type="EMBL" id="JAGTJQ010000001">
    <property type="protein sequence ID" value="KAH7041152.1"/>
    <property type="molecule type" value="Genomic_DNA"/>
</dbReference>
<feature type="region of interest" description="Disordered" evidence="1">
    <location>
        <begin position="93"/>
        <end position="114"/>
    </location>
</feature>
<proteinExistence type="predicted"/>
<dbReference type="GeneID" id="70182026"/>
<gene>
    <name evidence="2" type="ORF">B0I36DRAFT_312246</name>
</gene>
<protein>
    <submittedName>
        <fullName evidence="2">Uncharacterized protein</fullName>
    </submittedName>
</protein>
<feature type="compositionally biased region" description="Basic and acidic residues" evidence="1">
    <location>
        <begin position="93"/>
        <end position="106"/>
    </location>
</feature>
<sequence length="182" mass="20089">MQLVSDISWWERCTCGLSASERSVCQADWRPASSCSVIDPPPFPLPLPQPEMLILGLGKNSHGQPRDVHLCRDRLEYRPCVFFPDGSPDRGCRCRSGGEGDAREGTGGDVDQGSSQVGLVAARLEVKMCIRGRARNGCILTNTVDDEYADELLEREMRLNKPNIVIVPDHLLNRQTPASLSQ</sequence>
<keyword evidence="3" id="KW-1185">Reference proteome</keyword>